<dbReference type="OrthoDB" id="5106484at2759"/>
<protein>
    <submittedName>
        <fullName evidence="1">Uncharacterized protein</fullName>
    </submittedName>
</protein>
<organism evidence="1 3">
    <name type="scientific">Fusarium culmorum</name>
    <dbReference type="NCBI Taxonomy" id="5516"/>
    <lineage>
        <taxon>Eukaryota</taxon>
        <taxon>Fungi</taxon>
        <taxon>Dikarya</taxon>
        <taxon>Ascomycota</taxon>
        <taxon>Pezizomycotina</taxon>
        <taxon>Sordariomycetes</taxon>
        <taxon>Hypocreomycetidae</taxon>
        <taxon>Hypocreales</taxon>
        <taxon>Nectriaceae</taxon>
        <taxon>Fusarium</taxon>
    </lineage>
</organism>
<dbReference type="EMBL" id="CP064748">
    <property type="protein sequence ID" value="QPC62065.1"/>
    <property type="molecule type" value="Genomic_DNA"/>
</dbReference>
<evidence type="ECO:0000313" key="3">
    <source>
        <dbReference type="Proteomes" id="UP000241587"/>
    </source>
</evidence>
<dbReference type="Proteomes" id="UP000241587">
    <property type="component" value="Unassembled WGS sequence"/>
</dbReference>
<keyword evidence="3" id="KW-1185">Reference proteome</keyword>
<reference evidence="1 3" key="1">
    <citation type="submission" date="2018-02" db="EMBL/GenBank/DDBJ databases">
        <title>Fusarium culmorum secondary metabolites in fungal-bacterial-plant interactions.</title>
        <authorList>
            <person name="Schmidt R."/>
        </authorList>
    </citation>
    <scope>NUCLEOTIDE SEQUENCE [LARGE SCALE GENOMIC DNA]</scope>
    <source>
        <strain evidence="1 3">PV</strain>
    </source>
</reference>
<evidence type="ECO:0000313" key="1">
    <source>
        <dbReference type="EMBL" id="PTD04014.1"/>
    </source>
</evidence>
<reference evidence="2" key="2">
    <citation type="submission" date="2020-11" db="EMBL/GenBank/DDBJ databases">
        <title>The chromosome-scale genome resource for two endophytic Fusarium species: F. culmorum and F. pseudograminearum.</title>
        <authorList>
            <person name="Yuan Z."/>
        </authorList>
    </citation>
    <scope>NUCLEOTIDE SEQUENCE</scope>
    <source>
        <strain evidence="2">Class2-1B</strain>
    </source>
</reference>
<accession>A0A2T4GKB8</accession>
<proteinExistence type="predicted"/>
<dbReference type="EMBL" id="PVEM01000012">
    <property type="protein sequence ID" value="PTD04014.1"/>
    <property type="molecule type" value="Genomic_DNA"/>
</dbReference>
<sequence>MAQHDMHECERVRNFNKECIIKSARNHIVELSKAGTHNDDLQIHAEYARIIAFTKFLSHSEAT</sequence>
<dbReference type="Proteomes" id="UP000663297">
    <property type="component" value="Chromosome 2"/>
</dbReference>
<evidence type="ECO:0000313" key="2">
    <source>
        <dbReference type="EMBL" id="QPC62065.1"/>
    </source>
</evidence>
<name>A0A2T4GKB8_FUSCU</name>
<dbReference type="AlphaFoldDB" id="A0A2T4GKB8"/>
<gene>
    <name evidence="1" type="ORF">FCULG_00001566</name>
    <name evidence="2" type="ORF">HYE67_004296</name>
</gene>